<dbReference type="InterPro" id="IPR050469">
    <property type="entry name" value="Diguanylate_Cyclase"/>
</dbReference>
<dbReference type="InterPro" id="IPR029787">
    <property type="entry name" value="Nucleotide_cyclase"/>
</dbReference>
<name>A0ABW4S1M8_9RHOB</name>
<dbReference type="PROSITE" id="PS50887">
    <property type="entry name" value="GGDEF"/>
    <property type="match status" value="1"/>
</dbReference>
<reference evidence="7" key="1">
    <citation type="journal article" date="2019" name="Int. J. Syst. Evol. Microbiol.">
        <title>The Global Catalogue of Microorganisms (GCM) 10K type strain sequencing project: providing services to taxonomists for standard genome sequencing and annotation.</title>
        <authorList>
            <consortium name="The Broad Institute Genomics Platform"/>
            <consortium name="The Broad Institute Genome Sequencing Center for Infectious Disease"/>
            <person name="Wu L."/>
            <person name="Ma J."/>
        </authorList>
    </citation>
    <scope>NUCLEOTIDE SEQUENCE [LARGE SCALE GENOMIC DNA]</scope>
    <source>
        <strain evidence="7">CGMCC 4.7242</strain>
    </source>
</reference>
<dbReference type="GO" id="GO:0052621">
    <property type="term" value="F:diguanylate cyclase activity"/>
    <property type="evidence" value="ECO:0007669"/>
    <property type="project" value="UniProtKB-EC"/>
</dbReference>
<dbReference type="InterPro" id="IPR001789">
    <property type="entry name" value="Sig_transdc_resp-reg_receiver"/>
</dbReference>
<comment type="catalytic activity">
    <reaction evidence="2">
        <text>2 GTP = 3',3'-c-di-GMP + 2 diphosphate</text>
        <dbReference type="Rhea" id="RHEA:24898"/>
        <dbReference type="ChEBI" id="CHEBI:33019"/>
        <dbReference type="ChEBI" id="CHEBI:37565"/>
        <dbReference type="ChEBI" id="CHEBI:58805"/>
        <dbReference type="EC" id="2.7.7.65"/>
    </reaction>
</comment>
<organism evidence="6 7">
    <name type="scientific">Halodurantibacterium flavum</name>
    <dbReference type="NCBI Taxonomy" id="1382802"/>
    <lineage>
        <taxon>Bacteria</taxon>
        <taxon>Pseudomonadati</taxon>
        <taxon>Pseudomonadota</taxon>
        <taxon>Alphaproteobacteria</taxon>
        <taxon>Rhodobacterales</taxon>
        <taxon>Paracoccaceae</taxon>
        <taxon>Halodurantibacterium</taxon>
    </lineage>
</organism>
<dbReference type="EMBL" id="JBHUGH010000003">
    <property type="protein sequence ID" value="MFD1911515.1"/>
    <property type="molecule type" value="Genomic_DNA"/>
</dbReference>
<dbReference type="EC" id="2.7.7.65" evidence="1"/>
<evidence type="ECO:0000259" key="5">
    <source>
        <dbReference type="PROSITE" id="PS50887"/>
    </source>
</evidence>
<keyword evidence="3" id="KW-0597">Phosphoprotein</keyword>
<dbReference type="InterPro" id="IPR011006">
    <property type="entry name" value="CheY-like_superfamily"/>
</dbReference>
<comment type="caution">
    <text evidence="3">Lacks conserved residue(s) required for the propagation of feature annotation.</text>
</comment>
<protein>
    <recommendedName>
        <fullName evidence="1">diguanylate cyclase</fullName>
        <ecNumber evidence="1">2.7.7.65</ecNumber>
    </recommendedName>
</protein>
<dbReference type="InterPro" id="IPR043128">
    <property type="entry name" value="Rev_trsase/Diguanyl_cyclase"/>
</dbReference>
<evidence type="ECO:0000256" key="3">
    <source>
        <dbReference type="PROSITE-ProRule" id="PRU00169"/>
    </source>
</evidence>
<keyword evidence="6" id="KW-0548">Nucleotidyltransferase</keyword>
<evidence type="ECO:0000313" key="7">
    <source>
        <dbReference type="Proteomes" id="UP001597353"/>
    </source>
</evidence>
<dbReference type="InterPro" id="IPR000160">
    <property type="entry name" value="GGDEF_dom"/>
</dbReference>
<dbReference type="NCBIfam" id="TIGR00254">
    <property type="entry name" value="GGDEF"/>
    <property type="match status" value="1"/>
</dbReference>
<dbReference type="RefSeq" id="WP_390259842.1">
    <property type="nucleotide sequence ID" value="NZ_JBHUGH010000003.1"/>
</dbReference>
<accession>A0ABW4S1M8</accession>
<feature type="domain" description="Response regulatory" evidence="4">
    <location>
        <begin position="156"/>
        <end position="279"/>
    </location>
</feature>
<dbReference type="Gene3D" id="3.40.50.2300">
    <property type="match status" value="1"/>
</dbReference>
<dbReference type="PROSITE" id="PS50110">
    <property type="entry name" value="RESPONSE_REGULATORY"/>
    <property type="match status" value="2"/>
</dbReference>
<dbReference type="Proteomes" id="UP001597353">
    <property type="component" value="Unassembled WGS sequence"/>
</dbReference>
<feature type="domain" description="Response regulatory" evidence="4">
    <location>
        <begin position="4"/>
        <end position="118"/>
    </location>
</feature>
<evidence type="ECO:0000259" key="4">
    <source>
        <dbReference type="PROSITE" id="PS50110"/>
    </source>
</evidence>
<evidence type="ECO:0000256" key="2">
    <source>
        <dbReference type="ARBA" id="ARBA00034247"/>
    </source>
</evidence>
<comment type="caution">
    <text evidence="6">The sequence shown here is derived from an EMBL/GenBank/DDBJ whole genome shotgun (WGS) entry which is preliminary data.</text>
</comment>
<keyword evidence="7" id="KW-1185">Reference proteome</keyword>
<gene>
    <name evidence="6" type="ORF">ACFSGJ_04715</name>
</gene>
<proteinExistence type="predicted"/>
<feature type="domain" description="GGDEF" evidence="5">
    <location>
        <begin position="329"/>
        <end position="466"/>
    </location>
</feature>
<evidence type="ECO:0000313" key="6">
    <source>
        <dbReference type="EMBL" id="MFD1911515.1"/>
    </source>
</evidence>
<keyword evidence="6" id="KW-0808">Transferase</keyword>
<dbReference type="Pfam" id="PF00990">
    <property type="entry name" value="GGDEF"/>
    <property type="match status" value="1"/>
</dbReference>
<sequence length="468" mass="48834">MAGQILIADGDSARRKTLENLVSAACHPVAGVATLPDLRAALRDGPALILLGPLGDAPPQVTARIIRARPDGAALPVIALCADADVAGGLACLEAGADEVLSDEVLGDDAAPALLMAQIRALLRRQDELAGLHSQSAPCRAIGLAEPGALFESLPRIALVAATAQRGLAWQRALEPWIAAEFTVMDRAEALGGVLRGAPAGARAADIYLIDAAIEAAGDGLQLLASLRSRASSRQAAVAVVLGPDEWALGATALDLGADALVPDRFRPQEVALRLGAHLRRKREGDRLQSLVTDGLQLAIRDPLTGLFNRRYALSELGRIEAQARRSGRSFVVMAIDIDHFKAVNDTWGHAAGDAVLARIARLMQDGLREADLLARTGGEEFLIVLPGCQIGAARQIAEGLRRRIAETPVALPGLDGAVQVTISIGLAVGDGSLSRISAEEALRDADRALLRAKAGGRNQVTISARAA</sequence>
<dbReference type="SUPFAM" id="SSF52172">
    <property type="entry name" value="CheY-like"/>
    <property type="match status" value="2"/>
</dbReference>
<evidence type="ECO:0000256" key="1">
    <source>
        <dbReference type="ARBA" id="ARBA00012528"/>
    </source>
</evidence>
<dbReference type="PANTHER" id="PTHR45138:SF9">
    <property type="entry name" value="DIGUANYLATE CYCLASE DGCM-RELATED"/>
    <property type="match status" value="1"/>
</dbReference>
<dbReference type="CDD" id="cd01949">
    <property type="entry name" value="GGDEF"/>
    <property type="match status" value="1"/>
</dbReference>
<feature type="modified residue" description="4-aspartylphosphate" evidence="3">
    <location>
        <position position="211"/>
    </location>
</feature>
<dbReference type="SUPFAM" id="SSF55073">
    <property type="entry name" value="Nucleotide cyclase"/>
    <property type="match status" value="1"/>
</dbReference>
<dbReference type="SMART" id="SM00267">
    <property type="entry name" value="GGDEF"/>
    <property type="match status" value="1"/>
</dbReference>
<dbReference type="Gene3D" id="3.30.70.270">
    <property type="match status" value="1"/>
</dbReference>
<dbReference type="PANTHER" id="PTHR45138">
    <property type="entry name" value="REGULATORY COMPONENTS OF SENSORY TRANSDUCTION SYSTEM"/>
    <property type="match status" value="1"/>
</dbReference>